<organism evidence="2 3">
    <name type="scientific">Hymenobacter setariae</name>
    <dbReference type="NCBI Taxonomy" id="2594794"/>
    <lineage>
        <taxon>Bacteria</taxon>
        <taxon>Pseudomonadati</taxon>
        <taxon>Bacteroidota</taxon>
        <taxon>Cytophagia</taxon>
        <taxon>Cytophagales</taxon>
        <taxon>Hymenobacteraceae</taxon>
        <taxon>Hymenobacter</taxon>
    </lineage>
</organism>
<dbReference type="OrthoDB" id="881396at2"/>
<sequence>MEKTAVQHQVHLEGAIKILTGDLQDEAGKAGIDNQLQRWIEDLKAAHNPEFHSLVTDLQALKALLHGGTYNGGQVGHLLHHLGTETARVASFAEGNTRPHVEKLSAALVAAAGQLQGNDTTPEEDLKNDSRGIDRQA</sequence>
<protein>
    <submittedName>
        <fullName evidence="2">Uncharacterized protein</fullName>
    </submittedName>
</protein>
<proteinExistence type="predicted"/>
<gene>
    <name evidence="2" type="ORF">FNT36_15705</name>
</gene>
<evidence type="ECO:0000256" key="1">
    <source>
        <dbReference type="SAM" id="MobiDB-lite"/>
    </source>
</evidence>
<dbReference type="AlphaFoldDB" id="A0A558BRG7"/>
<dbReference type="RefSeq" id="WP_144849638.1">
    <property type="nucleotide sequence ID" value="NZ_VMRJ01000004.1"/>
</dbReference>
<reference evidence="2 3" key="1">
    <citation type="submission" date="2019-07" db="EMBL/GenBank/DDBJ databases">
        <title>Hymenobacter sp. straun FUR1 Genome sequencing and assembly.</title>
        <authorList>
            <person name="Chhetri G."/>
        </authorList>
    </citation>
    <scope>NUCLEOTIDE SEQUENCE [LARGE SCALE GENOMIC DNA]</scope>
    <source>
        <strain evidence="2 3">Fur1</strain>
    </source>
</reference>
<name>A0A558BRG7_9BACT</name>
<comment type="caution">
    <text evidence="2">The sequence shown here is derived from an EMBL/GenBank/DDBJ whole genome shotgun (WGS) entry which is preliminary data.</text>
</comment>
<dbReference type="Proteomes" id="UP000317624">
    <property type="component" value="Unassembled WGS sequence"/>
</dbReference>
<dbReference type="EMBL" id="VMRJ01000004">
    <property type="protein sequence ID" value="TVT39108.1"/>
    <property type="molecule type" value="Genomic_DNA"/>
</dbReference>
<feature type="compositionally biased region" description="Basic and acidic residues" evidence="1">
    <location>
        <begin position="124"/>
        <end position="137"/>
    </location>
</feature>
<evidence type="ECO:0000313" key="3">
    <source>
        <dbReference type="Proteomes" id="UP000317624"/>
    </source>
</evidence>
<keyword evidence="3" id="KW-1185">Reference proteome</keyword>
<evidence type="ECO:0000313" key="2">
    <source>
        <dbReference type="EMBL" id="TVT39108.1"/>
    </source>
</evidence>
<accession>A0A558BRG7</accession>
<feature type="region of interest" description="Disordered" evidence="1">
    <location>
        <begin position="113"/>
        <end position="137"/>
    </location>
</feature>